<organism evidence="1 2">
    <name type="scientific">Perilla frutescens var. hirtella</name>
    <name type="common">Perilla citriodora</name>
    <name type="synonym">Perilla setoyensis</name>
    <dbReference type="NCBI Taxonomy" id="608512"/>
    <lineage>
        <taxon>Eukaryota</taxon>
        <taxon>Viridiplantae</taxon>
        <taxon>Streptophyta</taxon>
        <taxon>Embryophyta</taxon>
        <taxon>Tracheophyta</taxon>
        <taxon>Spermatophyta</taxon>
        <taxon>Magnoliopsida</taxon>
        <taxon>eudicotyledons</taxon>
        <taxon>Gunneridae</taxon>
        <taxon>Pentapetalae</taxon>
        <taxon>asterids</taxon>
        <taxon>lamiids</taxon>
        <taxon>Lamiales</taxon>
        <taxon>Lamiaceae</taxon>
        <taxon>Nepetoideae</taxon>
        <taxon>Elsholtzieae</taxon>
        <taxon>Perilla</taxon>
    </lineage>
</organism>
<proteinExistence type="predicted"/>
<keyword evidence="2" id="KW-1185">Reference proteome</keyword>
<evidence type="ECO:0000313" key="1">
    <source>
        <dbReference type="EMBL" id="KAH6829639.1"/>
    </source>
</evidence>
<comment type="caution">
    <text evidence="1">The sequence shown here is derived from an EMBL/GenBank/DDBJ whole genome shotgun (WGS) entry which is preliminary data.</text>
</comment>
<accession>A0AAD4J9V5</accession>
<protein>
    <submittedName>
        <fullName evidence="1">Uncharacterized protein</fullName>
    </submittedName>
</protein>
<reference evidence="1 2" key="1">
    <citation type="journal article" date="2021" name="Nat. Commun.">
        <title>Incipient diploidization of the medicinal plant Perilla within 10,000 years.</title>
        <authorList>
            <person name="Zhang Y."/>
            <person name="Shen Q."/>
            <person name="Leng L."/>
            <person name="Zhang D."/>
            <person name="Chen S."/>
            <person name="Shi Y."/>
            <person name="Ning Z."/>
            <person name="Chen S."/>
        </authorList>
    </citation>
    <scope>NUCLEOTIDE SEQUENCE [LARGE SCALE GENOMIC DNA]</scope>
    <source>
        <strain evidence="2">cv. PC099</strain>
    </source>
</reference>
<evidence type="ECO:0000313" key="2">
    <source>
        <dbReference type="Proteomes" id="UP001190926"/>
    </source>
</evidence>
<name>A0AAD4J9V5_PERFH</name>
<gene>
    <name evidence="1" type="ORF">C2S53_011418</name>
</gene>
<dbReference type="EMBL" id="SDAM02000106">
    <property type="protein sequence ID" value="KAH6829639.1"/>
    <property type="molecule type" value="Genomic_DNA"/>
</dbReference>
<sequence>MESAEGGSNYSAASGRRRRNHYKILQEEDIKQLQHNDISTVSDVLSVTRDVACTLLFQNNWSLNSLYDDWFVDDDGGRNPNSAAKPADRQSGGKHVCKICYEETIPEKTVSTACGHPF</sequence>
<dbReference type="AlphaFoldDB" id="A0AAD4J9V5"/>
<dbReference type="Proteomes" id="UP001190926">
    <property type="component" value="Unassembled WGS sequence"/>
</dbReference>